<keyword evidence="18" id="KW-1185">Reference proteome</keyword>
<dbReference type="PANTHER" id="PTHR34220:SF11">
    <property type="entry name" value="SENSOR PROTEIN KINASE HPTS"/>
    <property type="match status" value="1"/>
</dbReference>
<dbReference type="InterPro" id="IPR050640">
    <property type="entry name" value="Bact_2-comp_sensor_kinase"/>
</dbReference>
<evidence type="ECO:0000259" key="16">
    <source>
        <dbReference type="PROSITE" id="PS50885"/>
    </source>
</evidence>
<dbReference type="InterPro" id="IPR005467">
    <property type="entry name" value="His_kinase_dom"/>
</dbReference>
<dbReference type="Pfam" id="PF06580">
    <property type="entry name" value="His_kinase"/>
    <property type="match status" value="1"/>
</dbReference>
<dbReference type="InterPro" id="IPR003594">
    <property type="entry name" value="HATPase_dom"/>
</dbReference>
<dbReference type="Pfam" id="PF02518">
    <property type="entry name" value="HATPase_c"/>
    <property type="match status" value="1"/>
</dbReference>
<evidence type="ECO:0000256" key="1">
    <source>
        <dbReference type="ARBA" id="ARBA00000085"/>
    </source>
</evidence>
<evidence type="ECO:0000256" key="6">
    <source>
        <dbReference type="ARBA" id="ARBA00022679"/>
    </source>
</evidence>
<evidence type="ECO:0000256" key="3">
    <source>
        <dbReference type="ARBA" id="ARBA00012438"/>
    </source>
</evidence>
<keyword evidence="6" id="KW-0808">Transferase</keyword>
<dbReference type="PROSITE" id="PS50109">
    <property type="entry name" value="HIS_KIN"/>
    <property type="match status" value="1"/>
</dbReference>
<accession>K8E286</accession>
<sequence length="565" mass="65852">MMDKKQHKFKEKTRLLFLKYTFIPIVFLFVIFGISIFSYASWKVRNDTVKASQETMLAFNRVLATYEKEMIRMANNEYVLDYLTQQKKSNLVFEEFYGFNLQQEVKSIFHLVDMKGFSLTSSSSEDYLANEIPSYRLKRWKNPKQMVIDVQTNYFSYNKVTGLTLIQPVGKDGEIVGYLIYRLYDEDFQKLLFGKNVDIVVIADQYERIIATTSNRVKGLMGKFSVDEREGNEILLDSKKYILAENQDSLYGVQVKTLIQKPNYQEVLVSYLLLTTISSLVLYFLVNYLAKKMSERNSQSVSVLMSGLDSLKTGELTNFVEIKTGDEFEELADHYNKMLKNLNQLLLRNEELTYVLQRDEIKFLQSQFNPHFLFNMLETIRYTMVSDQDKAQRIILTLARLLRYSIHQGQNWEILQKDMDYISDYLALHQYRYNNRLTYQIDLDPSLTKVEIPKLLLQPIVENSIKYGYQNQTNLTIKISVQAQQDKIWITVEDDGPGIATKQLSEIEANLRQEIINLSSIGLYNTDRKIKLIYGEKYGLKIKSTLGLGTIVQIELPLIKDDGDV</sequence>
<dbReference type="InterPro" id="IPR010559">
    <property type="entry name" value="Sig_transdc_His_kin_internal"/>
</dbReference>
<dbReference type="GO" id="GO:0005524">
    <property type="term" value="F:ATP binding"/>
    <property type="evidence" value="ECO:0007669"/>
    <property type="project" value="UniProtKB-KW"/>
</dbReference>
<dbReference type="PROSITE" id="PS50885">
    <property type="entry name" value="HAMP"/>
    <property type="match status" value="1"/>
</dbReference>
<dbReference type="EMBL" id="HE999757">
    <property type="protein sequence ID" value="CCO09995.2"/>
    <property type="molecule type" value="Genomic_DNA"/>
</dbReference>
<feature type="transmembrane region" description="Helical" evidence="14">
    <location>
        <begin position="268"/>
        <end position="290"/>
    </location>
</feature>
<protein>
    <recommendedName>
        <fullName evidence="3">histidine kinase</fullName>
        <ecNumber evidence="3">2.7.13.3</ecNumber>
    </recommendedName>
</protein>
<name>K8E286_CARML</name>
<dbReference type="Proteomes" id="UP000000212">
    <property type="component" value="Chromosome"/>
</dbReference>
<keyword evidence="12" id="KW-0902">Two-component regulatory system</keyword>
<dbReference type="Gene3D" id="6.10.340.10">
    <property type="match status" value="1"/>
</dbReference>
<keyword evidence="7 14" id="KW-0812">Transmembrane</keyword>
<evidence type="ECO:0000256" key="13">
    <source>
        <dbReference type="ARBA" id="ARBA00023136"/>
    </source>
</evidence>
<evidence type="ECO:0000256" key="4">
    <source>
        <dbReference type="ARBA" id="ARBA00022475"/>
    </source>
</evidence>
<keyword evidence="5" id="KW-0597">Phosphoprotein</keyword>
<comment type="catalytic activity">
    <reaction evidence="1">
        <text>ATP + protein L-histidine = ADP + protein N-phospho-L-histidine.</text>
        <dbReference type="EC" id="2.7.13.3"/>
    </reaction>
</comment>
<evidence type="ECO:0000256" key="2">
    <source>
        <dbReference type="ARBA" id="ARBA00004651"/>
    </source>
</evidence>
<evidence type="ECO:0000256" key="10">
    <source>
        <dbReference type="ARBA" id="ARBA00022840"/>
    </source>
</evidence>
<evidence type="ECO:0000256" key="12">
    <source>
        <dbReference type="ARBA" id="ARBA00023012"/>
    </source>
</evidence>
<evidence type="ECO:0000256" key="14">
    <source>
        <dbReference type="SAM" id="Phobius"/>
    </source>
</evidence>
<dbReference type="Gene3D" id="3.30.565.10">
    <property type="entry name" value="Histidine kinase-like ATPase, C-terminal domain"/>
    <property type="match status" value="1"/>
</dbReference>
<evidence type="ECO:0000313" key="17">
    <source>
        <dbReference type="EMBL" id="CCO09995.2"/>
    </source>
</evidence>
<proteinExistence type="predicted"/>
<organism evidence="17 18">
    <name type="scientific">Carnobacterium maltaromaticum LMA28</name>
    <dbReference type="NCBI Taxonomy" id="1234679"/>
    <lineage>
        <taxon>Bacteria</taxon>
        <taxon>Bacillati</taxon>
        <taxon>Bacillota</taxon>
        <taxon>Bacilli</taxon>
        <taxon>Lactobacillales</taxon>
        <taxon>Carnobacteriaceae</taxon>
        <taxon>Carnobacterium</taxon>
    </lineage>
</organism>
<dbReference type="eggNOG" id="COG2972">
    <property type="taxonomic scope" value="Bacteria"/>
</dbReference>
<keyword evidence="8" id="KW-0547">Nucleotide-binding</keyword>
<dbReference type="InterPro" id="IPR036890">
    <property type="entry name" value="HATPase_C_sf"/>
</dbReference>
<dbReference type="InterPro" id="IPR003660">
    <property type="entry name" value="HAMP_dom"/>
</dbReference>
<dbReference type="PANTHER" id="PTHR34220">
    <property type="entry name" value="SENSOR HISTIDINE KINASE YPDA"/>
    <property type="match status" value="1"/>
</dbReference>
<dbReference type="SMART" id="SM00387">
    <property type="entry name" value="HATPase_c"/>
    <property type="match status" value="1"/>
</dbReference>
<reference evidence="18" key="1">
    <citation type="journal article" date="2013" name="Genome Announc.">
        <title>Complete Chromosome Sequence of Carnobacterium maltaromaticum LMA 28.</title>
        <authorList>
            <person name="Cailliez-Grimal C."/>
            <person name="Chaillou S."/>
            <person name="Anba-Mondoloni J."/>
            <person name="Loux V."/>
            <person name="Afzal M.I."/>
            <person name="Rahman A."/>
            <person name="Kergourlay G."/>
            <person name="Champomier-Verges M.C."/>
            <person name="Zagorec M."/>
            <person name="Dalgaard P."/>
            <person name="Leisner J.J."/>
            <person name="Prevost H."/>
            <person name="Revol-Junelles A.M."/>
            <person name="Borges F."/>
        </authorList>
    </citation>
    <scope>NUCLEOTIDE SEQUENCE</scope>
    <source>
        <strain evidence="18">LMA28</strain>
    </source>
</reference>
<comment type="subcellular location">
    <subcellularLocation>
        <location evidence="2">Cell membrane</location>
        <topology evidence="2">Multi-pass membrane protein</topology>
    </subcellularLocation>
</comment>
<dbReference type="STRING" id="1234679.BN424_518"/>
<dbReference type="EC" id="2.7.13.3" evidence="3"/>
<dbReference type="GO" id="GO:0000155">
    <property type="term" value="F:phosphorelay sensor kinase activity"/>
    <property type="evidence" value="ECO:0007669"/>
    <property type="project" value="InterPro"/>
</dbReference>
<keyword evidence="10" id="KW-0067">ATP-binding</keyword>
<dbReference type="KEGG" id="cml:BN424_518"/>
<evidence type="ECO:0000256" key="8">
    <source>
        <dbReference type="ARBA" id="ARBA00022741"/>
    </source>
</evidence>
<feature type="domain" description="Histidine kinase" evidence="15">
    <location>
        <begin position="456"/>
        <end position="560"/>
    </location>
</feature>
<keyword evidence="9" id="KW-0418">Kinase</keyword>
<dbReference type="HOGENOM" id="CLU_020473_6_2_9"/>
<dbReference type="AlphaFoldDB" id="K8E286"/>
<dbReference type="GO" id="GO:0005886">
    <property type="term" value="C:plasma membrane"/>
    <property type="evidence" value="ECO:0007669"/>
    <property type="project" value="UniProtKB-SubCell"/>
</dbReference>
<keyword evidence="11 14" id="KW-1133">Transmembrane helix</keyword>
<gene>
    <name evidence="17" type="ORF">BN424_518</name>
</gene>
<evidence type="ECO:0000313" key="18">
    <source>
        <dbReference type="Proteomes" id="UP000000212"/>
    </source>
</evidence>
<evidence type="ECO:0000256" key="11">
    <source>
        <dbReference type="ARBA" id="ARBA00022989"/>
    </source>
</evidence>
<evidence type="ECO:0000259" key="15">
    <source>
        <dbReference type="PROSITE" id="PS50109"/>
    </source>
</evidence>
<evidence type="ECO:0000256" key="9">
    <source>
        <dbReference type="ARBA" id="ARBA00022777"/>
    </source>
</evidence>
<dbReference type="CDD" id="cd06225">
    <property type="entry name" value="HAMP"/>
    <property type="match status" value="1"/>
</dbReference>
<keyword evidence="4" id="KW-1003">Cell membrane</keyword>
<evidence type="ECO:0000256" key="5">
    <source>
        <dbReference type="ARBA" id="ARBA00022553"/>
    </source>
</evidence>
<feature type="domain" description="HAMP" evidence="16">
    <location>
        <begin position="295"/>
        <end position="347"/>
    </location>
</feature>
<keyword evidence="13 14" id="KW-0472">Membrane</keyword>
<evidence type="ECO:0000256" key="7">
    <source>
        <dbReference type="ARBA" id="ARBA00022692"/>
    </source>
</evidence>
<feature type="transmembrane region" description="Helical" evidence="14">
    <location>
        <begin position="21"/>
        <end position="42"/>
    </location>
</feature>
<dbReference type="SUPFAM" id="SSF55874">
    <property type="entry name" value="ATPase domain of HSP90 chaperone/DNA topoisomerase II/histidine kinase"/>
    <property type="match status" value="1"/>
</dbReference>